<protein>
    <submittedName>
        <fullName evidence="3">Uncharacterized protein</fullName>
    </submittedName>
</protein>
<reference evidence="3" key="1">
    <citation type="submission" date="2023-06" db="EMBL/GenBank/DDBJ databases">
        <authorList>
            <consortium name="Lawrence Berkeley National Laboratory"/>
            <person name="Ahrendt S."/>
            <person name="Sahu N."/>
            <person name="Indic B."/>
            <person name="Wong-Bajracharya J."/>
            <person name="Merenyi Z."/>
            <person name="Ke H.-M."/>
            <person name="Monk M."/>
            <person name="Kocsube S."/>
            <person name="Drula E."/>
            <person name="Lipzen A."/>
            <person name="Balint B."/>
            <person name="Henrissat B."/>
            <person name="Andreopoulos B."/>
            <person name="Martin F.M."/>
            <person name="Harder C.B."/>
            <person name="Rigling D."/>
            <person name="Ford K.L."/>
            <person name="Foster G.D."/>
            <person name="Pangilinan J."/>
            <person name="Papanicolaou A."/>
            <person name="Barry K."/>
            <person name="LaButti K."/>
            <person name="Viragh M."/>
            <person name="Koriabine M."/>
            <person name="Yan M."/>
            <person name="Riley R."/>
            <person name="Champramary S."/>
            <person name="Plett K.L."/>
            <person name="Tsai I.J."/>
            <person name="Slot J."/>
            <person name="Sipos G."/>
            <person name="Plett J."/>
            <person name="Nagy L.G."/>
            <person name="Grigoriev I.V."/>
        </authorList>
    </citation>
    <scope>NUCLEOTIDE SEQUENCE</scope>
    <source>
        <strain evidence="3">CCBAS 213</strain>
    </source>
</reference>
<dbReference type="Proteomes" id="UP001175211">
    <property type="component" value="Unassembled WGS sequence"/>
</dbReference>
<evidence type="ECO:0000256" key="1">
    <source>
        <dbReference type="ARBA" id="ARBA00022679"/>
    </source>
</evidence>
<dbReference type="GeneID" id="85353347"/>
<dbReference type="RefSeq" id="XP_060328367.1">
    <property type="nucleotide sequence ID" value="XM_060469799.1"/>
</dbReference>
<evidence type="ECO:0000256" key="2">
    <source>
        <dbReference type="ARBA" id="ARBA00022691"/>
    </source>
</evidence>
<dbReference type="GO" id="GO:0016740">
    <property type="term" value="F:transferase activity"/>
    <property type="evidence" value="ECO:0007669"/>
    <property type="project" value="UniProtKB-KW"/>
</dbReference>
<name>A0AA39N1I8_ARMTA</name>
<evidence type="ECO:0000313" key="4">
    <source>
        <dbReference type="Proteomes" id="UP001175211"/>
    </source>
</evidence>
<dbReference type="PANTHER" id="PTHR35897">
    <property type="entry name" value="METHYLTRANSFERASE AUSD"/>
    <property type="match status" value="1"/>
</dbReference>
<keyword evidence="2" id="KW-0949">S-adenosyl-L-methionine</keyword>
<dbReference type="InterPro" id="IPR051654">
    <property type="entry name" value="Meroterpenoid_MTases"/>
</dbReference>
<keyword evidence="4" id="KW-1185">Reference proteome</keyword>
<dbReference type="PANTHER" id="PTHR35897:SF1">
    <property type="entry name" value="METHYLTRANSFERASE AUSD"/>
    <property type="match status" value="1"/>
</dbReference>
<proteinExistence type="predicted"/>
<keyword evidence="1" id="KW-0808">Transferase</keyword>
<organism evidence="3 4">
    <name type="scientific">Armillaria tabescens</name>
    <name type="common">Ringless honey mushroom</name>
    <name type="synonym">Agaricus tabescens</name>
    <dbReference type="NCBI Taxonomy" id="1929756"/>
    <lineage>
        <taxon>Eukaryota</taxon>
        <taxon>Fungi</taxon>
        <taxon>Dikarya</taxon>
        <taxon>Basidiomycota</taxon>
        <taxon>Agaricomycotina</taxon>
        <taxon>Agaricomycetes</taxon>
        <taxon>Agaricomycetidae</taxon>
        <taxon>Agaricales</taxon>
        <taxon>Marasmiineae</taxon>
        <taxon>Physalacriaceae</taxon>
        <taxon>Desarmillaria</taxon>
    </lineage>
</organism>
<dbReference type="AlphaFoldDB" id="A0AA39N1I8"/>
<comment type="caution">
    <text evidence="3">The sequence shown here is derived from an EMBL/GenBank/DDBJ whole genome shotgun (WGS) entry which is preliminary data.</text>
</comment>
<sequence>MTGKLFQETTMYNPLYPYPCIRHFTFLRQEISRHPSYQQFLNIGKEHQGVNHANIRSCSTVGNNVQKAVVDGYPVQQAIATDLYPEFWDLGHKLFKSIPESILALFIPADIFELKDLVKQPIVSNPKLSKVQSSTELSGNISAIHELELTEIMAGLLSSTPGSMIFSSHRGNLVREWYYTPLLWQLVSPSIPWPPFFVTVLHAKGLPPHAIGVTSLTATAIVILHIERKKWKKKWHSHSITLRFHGLERLI</sequence>
<gene>
    <name evidence="3" type="ORF">EV420DRAFT_1481710</name>
</gene>
<dbReference type="EMBL" id="JAUEPS010000028">
    <property type="protein sequence ID" value="KAK0453979.1"/>
    <property type="molecule type" value="Genomic_DNA"/>
</dbReference>
<evidence type="ECO:0000313" key="3">
    <source>
        <dbReference type="EMBL" id="KAK0453979.1"/>
    </source>
</evidence>
<accession>A0AA39N1I8</accession>